<dbReference type="EMBL" id="JACAZH010000005">
    <property type="protein sequence ID" value="KAF7367626.1"/>
    <property type="molecule type" value="Genomic_DNA"/>
</dbReference>
<dbReference type="GO" id="GO:0032259">
    <property type="term" value="P:methylation"/>
    <property type="evidence" value="ECO:0007669"/>
    <property type="project" value="UniProtKB-KW"/>
</dbReference>
<comment type="similarity">
    <text evidence="4">Belongs to the class I-like SAM-binding methyltransferase superfamily.</text>
</comment>
<dbReference type="PANTHER" id="PTHR35897">
    <property type="entry name" value="METHYLTRANSFERASE AUSD"/>
    <property type="match status" value="1"/>
</dbReference>
<gene>
    <name evidence="5" type="ORF">MSAN_00826200</name>
</gene>
<evidence type="ECO:0000313" key="5">
    <source>
        <dbReference type="EMBL" id="KAF7367626.1"/>
    </source>
</evidence>
<dbReference type="SUPFAM" id="SSF53335">
    <property type="entry name" value="S-adenosyl-L-methionine-dependent methyltransferases"/>
    <property type="match status" value="1"/>
</dbReference>
<evidence type="ECO:0000313" key="6">
    <source>
        <dbReference type="Proteomes" id="UP000623467"/>
    </source>
</evidence>
<evidence type="ECO:0000256" key="3">
    <source>
        <dbReference type="ARBA" id="ARBA00022691"/>
    </source>
</evidence>
<comment type="caution">
    <text evidence="5">The sequence shown here is derived from an EMBL/GenBank/DDBJ whole genome shotgun (WGS) entry which is preliminary data.</text>
</comment>
<proteinExistence type="inferred from homology"/>
<dbReference type="InterPro" id="IPR051654">
    <property type="entry name" value="Meroterpenoid_MTases"/>
</dbReference>
<dbReference type="Proteomes" id="UP000623467">
    <property type="component" value="Unassembled WGS sequence"/>
</dbReference>
<evidence type="ECO:0000256" key="4">
    <source>
        <dbReference type="ARBA" id="ARBA00038314"/>
    </source>
</evidence>
<evidence type="ECO:0000256" key="2">
    <source>
        <dbReference type="ARBA" id="ARBA00022679"/>
    </source>
</evidence>
<keyword evidence="2 5" id="KW-0808">Transferase</keyword>
<dbReference type="InterPro" id="IPR029063">
    <property type="entry name" value="SAM-dependent_MTases_sf"/>
</dbReference>
<keyword evidence="5" id="KW-0489">Methyltransferase</keyword>
<keyword evidence="3" id="KW-0949">S-adenosyl-L-methionine</keyword>
<dbReference type="PANTHER" id="PTHR35897:SF1">
    <property type="entry name" value="METHYLTRANSFERASE AUSD"/>
    <property type="match status" value="1"/>
</dbReference>
<dbReference type="OrthoDB" id="2094832at2759"/>
<sequence>MLIRPVRVVVLQIHLHLAEPNAKLIINIVAVDTSSPRQRTQARRAWFMTSSQKGTPSSAVLLTNPDRSISRRSLAHFAHKFAHKPPYMGQFDPLPLDDSFYREDKVALVREETGIQDPEALKQHIIAAQKKAYAVKGFPCIRYFKFAWERISDLPPYEEVLKLSHERDGAIFLDIGCCCGADIRRVARDGWPTENMIAIDLFADFWDVGHELFCSTAETFPVAFLSGDALDPSFLQPAAPLTSATQLTDSPPPLLASLTSLTPLNSHLSVIHVSSLFHLLSEPEQAQLAHSLAGLLSPLPGSLIFGIHASRETTGLGPVDTSRTDGRKVFCHSPESWAVLWEGIFGEGMVKVEVESKKVEVRYDSGFSWLVWSVKRI</sequence>
<evidence type="ECO:0000256" key="1">
    <source>
        <dbReference type="ARBA" id="ARBA00005179"/>
    </source>
</evidence>
<dbReference type="GO" id="GO:0008168">
    <property type="term" value="F:methyltransferase activity"/>
    <property type="evidence" value="ECO:0007669"/>
    <property type="project" value="UniProtKB-KW"/>
</dbReference>
<keyword evidence="6" id="KW-1185">Reference proteome</keyword>
<organism evidence="5 6">
    <name type="scientific">Mycena sanguinolenta</name>
    <dbReference type="NCBI Taxonomy" id="230812"/>
    <lineage>
        <taxon>Eukaryota</taxon>
        <taxon>Fungi</taxon>
        <taxon>Dikarya</taxon>
        <taxon>Basidiomycota</taxon>
        <taxon>Agaricomycotina</taxon>
        <taxon>Agaricomycetes</taxon>
        <taxon>Agaricomycetidae</taxon>
        <taxon>Agaricales</taxon>
        <taxon>Marasmiineae</taxon>
        <taxon>Mycenaceae</taxon>
        <taxon>Mycena</taxon>
    </lineage>
</organism>
<accession>A0A8H6Z0H4</accession>
<dbReference type="AlphaFoldDB" id="A0A8H6Z0H4"/>
<dbReference type="Gene3D" id="3.40.50.150">
    <property type="entry name" value="Vaccinia Virus protein VP39"/>
    <property type="match status" value="1"/>
</dbReference>
<name>A0A8H6Z0H4_9AGAR</name>
<reference evidence="5" key="1">
    <citation type="submission" date="2020-05" db="EMBL/GenBank/DDBJ databases">
        <title>Mycena genomes resolve the evolution of fungal bioluminescence.</title>
        <authorList>
            <person name="Tsai I.J."/>
        </authorList>
    </citation>
    <scope>NUCLEOTIDE SEQUENCE</scope>
    <source>
        <strain evidence="5">160909Yilan</strain>
    </source>
</reference>
<comment type="pathway">
    <text evidence="1">Secondary metabolite biosynthesis.</text>
</comment>
<protein>
    <submittedName>
        <fullName evidence="5">Methyltransferase ausD</fullName>
    </submittedName>
</protein>